<dbReference type="GO" id="GO:0044548">
    <property type="term" value="F:S100 protein binding"/>
    <property type="evidence" value="ECO:0007669"/>
    <property type="project" value="InterPro"/>
</dbReference>
<dbReference type="Proteomes" id="UP000192247">
    <property type="component" value="Unassembled WGS sequence"/>
</dbReference>
<dbReference type="STRING" id="418985.A0A1V9XQM7"/>
<keyword evidence="4" id="KW-0963">Cytoplasm</keyword>
<evidence type="ECO:0000256" key="7">
    <source>
        <dbReference type="ARBA" id="ARBA00022990"/>
    </source>
</evidence>
<dbReference type="Gene3D" id="2.60.40.790">
    <property type="match status" value="1"/>
</dbReference>
<evidence type="ECO:0000313" key="14">
    <source>
        <dbReference type="Proteomes" id="UP000192247"/>
    </source>
</evidence>
<dbReference type="GO" id="GO:0031625">
    <property type="term" value="F:ubiquitin protein ligase binding"/>
    <property type="evidence" value="ECO:0007669"/>
    <property type="project" value="InterPro"/>
</dbReference>
<dbReference type="InterPro" id="IPR008978">
    <property type="entry name" value="HSP20-like_chaperone"/>
</dbReference>
<dbReference type="EMBL" id="MNPL01005775">
    <property type="protein sequence ID" value="OQR75795.1"/>
    <property type="molecule type" value="Genomic_DNA"/>
</dbReference>
<accession>A0A1V9XQM7</accession>
<keyword evidence="6" id="KW-0833">Ubl conjugation pathway</keyword>
<comment type="function">
    <text evidence="9">May be involved in calcium-dependent ubiquitination and subsequent proteasomal degradation of target proteins. Probably serves as a molecular bridge in ubiquitin E3 complexes. Participates in the ubiquitin-mediated degradation of beta-catenin (CTNNB1).</text>
</comment>
<evidence type="ECO:0000313" key="13">
    <source>
        <dbReference type="EMBL" id="OQR75795.1"/>
    </source>
</evidence>
<feature type="compositionally biased region" description="Basic and acidic residues" evidence="10">
    <location>
        <begin position="46"/>
        <end position="68"/>
    </location>
</feature>
<evidence type="ECO:0000256" key="2">
    <source>
        <dbReference type="ARBA" id="ARBA00004496"/>
    </source>
</evidence>
<dbReference type="AlphaFoldDB" id="A0A1V9XQM7"/>
<dbReference type="PANTHER" id="PTHR13164:SF3">
    <property type="entry name" value="CALCYCLIN-BINDING PROTEIN"/>
    <property type="match status" value="1"/>
</dbReference>
<gene>
    <name evidence="13" type="ORF">BIW11_08191</name>
</gene>
<evidence type="ECO:0000256" key="5">
    <source>
        <dbReference type="ARBA" id="ARBA00022553"/>
    </source>
</evidence>
<keyword evidence="14" id="KW-1185">Reference proteome</keyword>
<proteinExistence type="predicted"/>
<dbReference type="SUPFAM" id="SSF140106">
    <property type="entry name" value="Calcyclin-binding protein-like"/>
    <property type="match status" value="1"/>
</dbReference>
<dbReference type="PROSITE" id="PS51203">
    <property type="entry name" value="CS"/>
    <property type="match status" value="1"/>
</dbReference>
<dbReference type="Gene3D" id="4.10.860.10">
    <property type="entry name" value="UVR domain"/>
    <property type="match status" value="1"/>
</dbReference>
<feature type="domain" description="SGS" evidence="11">
    <location>
        <begin position="152"/>
        <end position="239"/>
    </location>
</feature>
<dbReference type="OrthoDB" id="164025at2759"/>
<protein>
    <recommendedName>
        <fullName evidence="3">Calcyclin-binding protein</fullName>
    </recommendedName>
</protein>
<evidence type="ECO:0000256" key="9">
    <source>
        <dbReference type="ARBA" id="ARBA00025145"/>
    </source>
</evidence>
<dbReference type="InterPro" id="IPR015120">
    <property type="entry name" value="Siah-Interact_N"/>
</dbReference>
<evidence type="ECO:0000256" key="3">
    <source>
        <dbReference type="ARBA" id="ARBA00015702"/>
    </source>
</evidence>
<dbReference type="Pfam" id="PF04969">
    <property type="entry name" value="CS"/>
    <property type="match status" value="1"/>
</dbReference>
<sequence length="239" mass="27476">MSDKIKELNADIEELQSLFKQATRQKVKDLLAIDIRKMETIVISLKETEDKKQKESGDTKTAEPKPRTTDSLPVVRMRDYGWDQSDKFVKFYLTMPGVQDLDENAVTLTTTPSSLSLQACFPDKTQIFSVDHLLKEISTDKSYHKVKSDRVVIFLKKAKENEKWTFVTMTEQQIKDASEAKKMERMTDDISSDDPSAGIMNIMKRIYQDGDDNTKRGIAQAWMKAQDQRSTMNMEEDSL</sequence>
<dbReference type="GO" id="GO:0005737">
    <property type="term" value="C:cytoplasm"/>
    <property type="evidence" value="ECO:0007669"/>
    <property type="project" value="UniProtKB-SubCell"/>
</dbReference>
<name>A0A1V9XQM7_9ACAR</name>
<keyword evidence="7" id="KW-0007">Acetylation</keyword>
<keyword evidence="5" id="KW-0597">Phosphoprotein</keyword>
<evidence type="ECO:0000256" key="4">
    <source>
        <dbReference type="ARBA" id="ARBA00022490"/>
    </source>
</evidence>
<comment type="caution">
    <text evidence="13">The sequence shown here is derived from an EMBL/GenBank/DDBJ whole genome shotgun (WGS) entry which is preliminary data.</text>
</comment>
<evidence type="ECO:0000259" key="11">
    <source>
        <dbReference type="PROSITE" id="PS51048"/>
    </source>
</evidence>
<dbReference type="CDD" id="cd06468">
    <property type="entry name" value="p23_CacyBP"/>
    <property type="match status" value="1"/>
</dbReference>
<evidence type="ECO:0000256" key="1">
    <source>
        <dbReference type="ARBA" id="ARBA00004123"/>
    </source>
</evidence>
<dbReference type="InterPro" id="IPR052289">
    <property type="entry name" value="Calcyclin-binding_UBL-bridge"/>
</dbReference>
<evidence type="ECO:0000259" key="12">
    <source>
        <dbReference type="PROSITE" id="PS51203"/>
    </source>
</evidence>
<dbReference type="PANTHER" id="PTHR13164">
    <property type="entry name" value="CALICYLIN BINDING PROTEIN"/>
    <property type="match status" value="1"/>
</dbReference>
<dbReference type="GO" id="GO:0015631">
    <property type="term" value="F:tubulin binding"/>
    <property type="evidence" value="ECO:0007669"/>
    <property type="project" value="InterPro"/>
</dbReference>
<dbReference type="Pfam" id="PF09032">
    <property type="entry name" value="Siah-Interact_N"/>
    <property type="match status" value="1"/>
</dbReference>
<dbReference type="PROSITE" id="PS51048">
    <property type="entry name" value="SGS"/>
    <property type="match status" value="1"/>
</dbReference>
<evidence type="ECO:0000256" key="8">
    <source>
        <dbReference type="ARBA" id="ARBA00023242"/>
    </source>
</evidence>
<keyword evidence="8" id="KW-0539">Nucleus</keyword>
<dbReference type="InterPro" id="IPR007052">
    <property type="entry name" value="CS_dom"/>
</dbReference>
<dbReference type="GO" id="GO:0005634">
    <property type="term" value="C:nucleus"/>
    <property type="evidence" value="ECO:0007669"/>
    <property type="project" value="UniProtKB-SubCell"/>
</dbReference>
<dbReference type="InterPro" id="IPR007699">
    <property type="entry name" value="SGS_dom"/>
</dbReference>
<dbReference type="InParanoid" id="A0A1V9XQM7"/>
<dbReference type="GO" id="GO:0007507">
    <property type="term" value="P:heart development"/>
    <property type="evidence" value="ECO:0007669"/>
    <property type="project" value="TreeGrafter"/>
</dbReference>
<evidence type="ECO:0000256" key="10">
    <source>
        <dbReference type="SAM" id="MobiDB-lite"/>
    </source>
</evidence>
<feature type="domain" description="CS" evidence="12">
    <location>
        <begin position="75"/>
        <end position="168"/>
    </location>
</feature>
<evidence type="ECO:0000256" key="6">
    <source>
        <dbReference type="ARBA" id="ARBA00022786"/>
    </source>
</evidence>
<comment type="subcellular location">
    <subcellularLocation>
        <location evidence="2">Cytoplasm</location>
    </subcellularLocation>
    <subcellularLocation>
        <location evidence="1">Nucleus</location>
    </subcellularLocation>
</comment>
<dbReference type="FunCoup" id="A0A1V9XQM7">
    <property type="interactions" value="1865"/>
</dbReference>
<reference evidence="13 14" key="1">
    <citation type="journal article" date="2017" name="Gigascience">
        <title>Draft genome of the honey bee ectoparasitic mite, Tropilaelaps mercedesae, is shaped by the parasitic life history.</title>
        <authorList>
            <person name="Dong X."/>
            <person name="Armstrong S.D."/>
            <person name="Xia D."/>
            <person name="Makepeace B.L."/>
            <person name="Darby A.C."/>
            <person name="Kadowaki T."/>
        </authorList>
    </citation>
    <scope>NUCLEOTIDE SEQUENCE [LARGE SCALE GENOMIC DNA]</scope>
    <source>
        <strain evidence="13">Wuxi-XJTLU</strain>
    </source>
</reference>
<organism evidence="13 14">
    <name type="scientific">Tropilaelaps mercedesae</name>
    <dbReference type="NCBI Taxonomy" id="418985"/>
    <lineage>
        <taxon>Eukaryota</taxon>
        <taxon>Metazoa</taxon>
        <taxon>Ecdysozoa</taxon>
        <taxon>Arthropoda</taxon>
        <taxon>Chelicerata</taxon>
        <taxon>Arachnida</taxon>
        <taxon>Acari</taxon>
        <taxon>Parasitiformes</taxon>
        <taxon>Mesostigmata</taxon>
        <taxon>Gamasina</taxon>
        <taxon>Dermanyssoidea</taxon>
        <taxon>Laelapidae</taxon>
        <taxon>Tropilaelaps</taxon>
    </lineage>
</organism>
<dbReference type="SUPFAM" id="SSF49764">
    <property type="entry name" value="HSP20-like chaperones"/>
    <property type="match status" value="1"/>
</dbReference>
<feature type="region of interest" description="Disordered" evidence="10">
    <location>
        <begin position="46"/>
        <end position="69"/>
    </location>
</feature>
<dbReference type="InterPro" id="IPR037201">
    <property type="entry name" value="CacyBP_N"/>
</dbReference>
<dbReference type="InterPro" id="IPR037893">
    <property type="entry name" value="CS_CacyBP"/>
</dbReference>